<feature type="compositionally biased region" description="Polar residues" evidence="1">
    <location>
        <begin position="237"/>
        <end position="260"/>
    </location>
</feature>
<accession>A0A9Q3K4X4</accession>
<name>A0A9Q3K4X4_9BASI</name>
<keyword evidence="3" id="KW-1185">Reference proteome</keyword>
<proteinExistence type="predicted"/>
<protein>
    <submittedName>
        <fullName evidence="2">Uncharacterized protein</fullName>
    </submittedName>
</protein>
<reference evidence="2" key="1">
    <citation type="submission" date="2021-03" db="EMBL/GenBank/DDBJ databases">
        <title>Draft genome sequence of rust myrtle Austropuccinia psidii MF-1, a brazilian biotype.</title>
        <authorList>
            <person name="Quecine M.C."/>
            <person name="Pachon D.M.R."/>
            <person name="Bonatelli M.L."/>
            <person name="Correr F.H."/>
            <person name="Franceschini L.M."/>
            <person name="Leite T.F."/>
            <person name="Margarido G.R.A."/>
            <person name="Almeida C.A."/>
            <person name="Ferrarezi J.A."/>
            <person name="Labate C.A."/>
        </authorList>
    </citation>
    <scope>NUCLEOTIDE SEQUENCE</scope>
    <source>
        <strain evidence="2">MF-1</strain>
    </source>
</reference>
<feature type="compositionally biased region" description="Polar residues" evidence="1">
    <location>
        <begin position="126"/>
        <end position="135"/>
    </location>
</feature>
<sequence>MISKLTELTESSPSAPPPSFLCGSGYLSQLASPSMDSSGHFNPPQTYDVYKAVEVLDPSCTECLSKGEDFFQHYNPRSSKCHYCYIGKKPFCQTGRQASNVRRYLWSRKDEPFGKEFPFSEAPTPDGTSGFSHLSGSRQRNLARWTNVPISRINTEGVVKRIRRIADTPPDSDGEEVEVVPHLVGHQSSSSSSQPLANIFQSHVIPSTPTNFQPTLATVPTFLPPTSPSSSHARPALTQTLRPSPIQNPRRSPIITSQQG</sequence>
<dbReference type="AlphaFoldDB" id="A0A9Q3K4X4"/>
<evidence type="ECO:0000313" key="2">
    <source>
        <dbReference type="EMBL" id="MBW0574021.1"/>
    </source>
</evidence>
<dbReference type="Proteomes" id="UP000765509">
    <property type="component" value="Unassembled WGS sequence"/>
</dbReference>
<feature type="region of interest" description="Disordered" evidence="1">
    <location>
        <begin position="216"/>
        <end position="260"/>
    </location>
</feature>
<feature type="region of interest" description="Disordered" evidence="1">
    <location>
        <begin position="116"/>
        <end position="135"/>
    </location>
</feature>
<evidence type="ECO:0000313" key="3">
    <source>
        <dbReference type="Proteomes" id="UP000765509"/>
    </source>
</evidence>
<evidence type="ECO:0000256" key="1">
    <source>
        <dbReference type="SAM" id="MobiDB-lite"/>
    </source>
</evidence>
<organism evidence="2 3">
    <name type="scientific">Austropuccinia psidii MF-1</name>
    <dbReference type="NCBI Taxonomy" id="1389203"/>
    <lineage>
        <taxon>Eukaryota</taxon>
        <taxon>Fungi</taxon>
        <taxon>Dikarya</taxon>
        <taxon>Basidiomycota</taxon>
        <taxon>Pucciniomycotina</taxon>
        <taxon>Pucciniomycetes</taxon>
        <taxon>Pucciniales</taxon>
        <taxon>Sphaerophragmiaceae</taxon>
        <taxon>Austropuccinia</taxon>
    </lineage>
</organism>
<comment type="caution">
    <text evidence="2">The sequence shown here is derived from an EMBL/GenBank/DDBJ whole genome shotgun (WGS) entry which is preliminary data.</text>
</comment>
<gene>
    <name evidence="2" type="ORF">O181_113736</name>
</gene>
<dbReference type="EMBL" id="AVOT02093311">
    <property type="protein sequence ID" value="MBW0574021.1"/>
    <property type="molecule type" value="Genomic_DNA"/>
</dbReference>